<dbReference type="EMBL" id="JNBR01000396">
    <property type="protein sequence ID" value="OQR93756.1"/>
    <property type="molecule type" value="Genomic_DNA"/>
</dbReference>
<dbReference type="Proteomes" id="UP000243579">
    <property type="component" value="Unassembled WGS sequence"/>
</dbReference>
<evidence type="ECO:0000256" key="2">
    <source>
        <dbReference type="SAM" id="Phobius"/>
    </source>
</evidence>
<feature type="transmembrane region" description="Helical" evidence="2">
    <location>
        <begin position="36"/>
        <end position="55"/>
    </location>
</feature>
<dbReference type="Gene3D" id="3.30.479.30">
    <property type="entry name" value="Band 7 domain"/>
    <property type="match status" value="1"/>
</dbReference>
<evidence type="ECO:0000256" key="1">
    <source>
        <dbReference type="ARBA" id="ARBA00008164"/>
    </source>
</evidence>
<dbReference type="AlphaFoldDB" id="A0A1V9Z6Z2"/>
<gene>
    <name evidence="4" type="ORF">ACHHYP_02288</name>
</gene>
<dbReference type="SMART" id="SM00244">
    <property type="entry name" value="PHB"/>
    <property type="match status" value="1"/>
</dbReference>
<feature type="domain" description="Band 7" evidence="3">
    <location>
        <begin position="56"/>
        <end position="250"/>
    </location>
</feature>
<organism evidence="4 5">
    <name type="scientific">Achlya hypogyna</name>
    <name type="common">Oomycete</name>
    <name type="synonym">Protoachlya hypogyna</name>
    <dbReference type="NCBI Taxonomy" id="1202772"/>
    <lineage>
        <taxon>Eukaryota</taxon>
        <taxon>Sar</taxon>
        <taxon>Stramenopiles</taxon>
        <taxon>Oomycota</taxon>
        <taxon>Saprolegniomycetes</taxon>
        <taxon>Saprolegniales</taxon>
        <taxon>Achlyaceae</taxon>
        <taxon>Achlya</taxon>
    </lineage>
</organism>
<dbReference type="CDD" id="cd08829">
    <property type="entry name" value="SPFH_paraslipin"/>
    <property type="match status" value="1"/>
</dbReference>
<keyword evidence="5" id="KW-1185">Reference proteome</keyword>
<dbReference type="InterPro" id="IPR050710">
    <property type="entry name" value="Band7/mec-2_domain"/>
</dbReference>
<protein>
    <recommendedName>
        <fullName evidence="3">Band 7 domain-containing protein</fullName>
    </recommendedName>
</protein>
<dbReference type="GO" id="GO:0098552">
    <property type="term" value="C:side of membrane"/>
    <property type="evidence" value="ECO:0007669"/>
    <property type="project" value="UniProtKB-ARBA"/>
</dbReference>
<sequence length="409" mass="45447">MAPVPTTTILWYVSTPPVNASAATASPSTTTDSGPTVALVVICCVVLPIVALVLAKATYVVQQAEGTQPSGPFFTRFAAIVIERFGRVQKVLDSGIHFIIPFIDSPRSFSWKRVVKANGRMESRDTQHYRIDLRESIFSFPSQEVYTRDTILLDINSIMFFRIVDIKKAIYEVDDLNSAIANVAQTQLKEVFGNMTFTEALASQNVINTHIQKSFGDRFAQWGLVVERMEVVDLLPKAGTTIADAMKRQMIAERTRRAEFIAAEGKKAAMRLISEGTKLQKYNLGVAEQEATRKLSEGEAGAKVELARAESKSLELIASAFAADGASQTEYVISQRYMEMLQRMAAALDRKTLFFPYETKGLSGLVGDLRGVYGYRQKVWRPGLPCVTAFDRHQPKQLLEAARCWPLTN</sequence>
<dbReference type="STRING" id="1202772.A0A1V9Z6Z2"/>
<evidence type="ECO:0000259" key="3">
    <source>
        <dbReference type="SMART" id="SM00244"/>
    </source>
</evidence>
<dbReference type="GO" id="GO:0005739">
    <property type="term" value="C:mitochondrion"/>
    <property type="evidence" value="ECO:0007669"/>
    <property type="project" value="TreeGrafter"/>
</dbReference>
<dbReference type="GO" id="GO:0005886">
    <property type="term" value="C:plasma membrane"/>
    <property type="evidence" value="ECO:0007669"/>
    <property type="project" value="UniProtKB-ARBA"/>
</dbReference>
<dbReference type="SUPFAM" id="SSF117892">
    <property type="entry name" value="Band 7/SPFH domain"/>
    <property type="match status" value="1"/>
</dbReference>
<dbReference type="OrthoDB" id="434619at2759"/>
<keyword evidence="2" id="KW-0812">Transmembrane</keyword>
<evidence type="ECO:0000313" key="4">
    <source>
        <dbReference type="EMBL" id="OQR93756.1"/>
    </source>
</evidence>
<keyword evidence="2" id="KW-0472">Membrane</keyword>
<keyword evidence="2" id="KW-1133">Transmembrane helix</keyword>
<name>A0A1V9Z6Z2_ACHHY</name>
<dbReference type="GO" id="GO:0007005">
    <property type="term" value="P:mitochondrion organization"/>
    <property type="evidence" value="ECO:0007669"/>
    <property type="project" value="TreeGrafter"/>
</dbReference>
<dbReference type="Pfam" id="PF01145">
    <property type="entry name" value="Band_7"/>
    <property type="match status" value="1"/>
</dbReference>
<comment type="similarity">
    <text evidence="1">Belongs to the band 7/mec-2 family.</text>
</comment>
<dbReference type="InterPro" id="IPR036013">
    <property type="entry name" value="Band_7/SPFH_dom_sf"/>
</dbReference>
<dbReference type="PANTHER" id="PTHR43327:SF10">
    <property type="entry name" value="STOMATIN-LIKE PROTEIN 2, MITOCHONDRIAL"/>
    <property type="match status" value="1"/>
</dbReference>
<proteinExistence type="inferred from homology"/>
<dbReference type="FunFam" id="3.30.479.30:FF:000004">
    <property type="entry name" value="Putative membrane protease family, stomatin"/>
    <property type="match status" value="1"/>
</dbReference>
<reference evidence="4 5" key="1">
    <citation type="journal article" date="2014" name="Genome Biol. Evol.">
        <title>The secreted proteins of Achlya hypogyna and Thraustotheca clavata identify the ancestral oomycete secretome and reveal gene acquisitions by horizontal gene transfer.</title>
        <authorList>
            <person name="Misner I."/>
            <person name="Blouin N."/>
            <person name="Leonard G."/>
            <person name="Richards T.A."/>
            <person name="Lane C.E."/>
        </authorList>
    </citation>
    <scope>NUCLEOTIDE SEQUENCE [LARGE SCALE GENOMIC DNA]</scope>
    <source>
        <strain evidence="4 5">ATCC 48635</strain>
    </source>
</reference>
<accession>A0A1V9Z6Z2</accession>
<comment type="caution">
    <text evidence="4">The sequence shown here is derived from an EMBL/GenBank/DDBJ whole genome shotgun (WGS) entry which is preliminary data.</text>
</comment>
<dbReference type="PANTHER" id="PTHR43327">
    <property type="entry name" value="STOMATIN-LIKE PROTEIN 2, MITOCHONDRIAL"/>
    <property type="match status" value="1"/>
</dbReference>
<evidence type="ECO:0000313" key="5">
    <source>
        <dbReference type="Proteomes" id="UP000243579"/>
    </source>
</evidence>
<dbReference type="InterPro" id="IPR001107">
    <property type="entry name" value="Band_7"/>
</dbReference>